<proteinExistence type="inferred from homology"/>
<dbReference type="Gene3D" id="2.60.40.790">
    <property type="match status" value="1"/>
</dbReference>
<dbReference type="CDD" id="cd06471">
    <property type="entry name" value="ACD_LpsHSP_like"/>
    <property type="match status" value="1"/>
</dbReference>
<dbReference type="InterPro" id="IPR008978">
    <property type="entry name" value="HSP20-like_chaperone"/>
</dbReference>
<sequence>MPGGIKIVSVIKIKVIRKEESIMANEIQRRGNLFDNLMNMRDWMNDDFFSDLTPAADHMKTDVAETDKAYQVKIDMPGFDKKDIHINYANNILSVTGHRDTFSDESDQKGNILHSERRYGQMSRQYRLPDVDRAKVAAHYENGVLTLELPKIQASEDNDSRIDID</sequence>
<comment type="similarity">
    <text evidence="1 2">Belongs to the small heat shock protein (HSP20) family.</text>
</comment>
<dbReference type="EMBL" id="AZGO01000041">
    <property type="protein sequence ID" value="KRM37043.1"/>
    <property type="molecule type" value="Genomic_DNA"/>
</dbReference>
<evidence type="ECO:0000259" key="3">
    <source>
        <dbReference type="PROSITE" id="PS01031"/>
    </source>
</evidence>
<feature type="domain" description="SHSP" evidence="3">
    <location>
        <begin position="50"/>
        <end position="165"/>
    </location>
</feature>
<evidence type="ECO:0000313" key="5">
    <source>
        <dbReference type="Proteomes" id="UP000051085"/>
    </source>
</evidence>
<dbReference type="InterPro" id="IPR031107">
    <property type="entry name" value="Small_HSP"/>
</dbReference>
<evidence type="ECO:0000313" key="4">
    <source>
        <dbReference type="EMBL" id="KRM37043.1"/>
    </source>
</evidence>
<reference evidence="4 5" key="1">
    <citation type="journal article" date="2015" name="Genome Announc.">
        <title>Expanding the biotechnology potential of lactobacilli through comparative genomics of 213 strains and associated genera.</title>
        <authorList>
            <person name="Sun Z."/>
            <person name="Harris H.M."/>
            <person name="McCann A."/>
            <person name="Guo C."/>
            <person name="Argimon S."/>
            <person name="Zhang W."/>
            <person name="Yang X."/>
            <person name="Jeffery I.B."/>
            <person name="Cooney J.C."/>
            <person name="Kagawa T.F."/>
            <person name="Liu W."/>
            <person name="Song Y."/>
            <person name="Salvetti E."/>
            <person name="Wrobel A."/>
            <person name="Rasinkangas P."/>
            <person name="Parkhill J."/>
            <person name="Rea M.C."/>
            <person name="O'Sullivan O."/>
            <person name="Ritari J."/>
            <person name="Douillard F.P."/>
            <person name="Paul Ross R."/>
            <person name="Yang R."/>
            <person name="Briner A.E."/>
            <person name="Felis G.E."/>
            <person name="de Vos W.M."/>
            <person name="Barrangou R."/>
            <person name="Klaenhammer T.R."/>
            <person name="Caufield P.W."/>
            <person name="Cui Y."/>
            <person name="Zhang H."/>
            <person name="O'Toole P.W."/>
        </authorList>
    </citation>
    <scope>NUCLEOTIDE SEQUENCE [LARGE SCALE GENOMIC DNA]</scope>
    <source>
        <strain evidence="4 5">DSM 8475</strain>
    </source>
</reference>
<evidence type="ECO:0000256" key="2">
    <source>
        <dbReference type="RuleBase" id="RU003616"/>
    </source>
</evidence>
<gene>
    <name evidence="4" type="ORF">FD34_GL001490</name>
</gene>
<comment type="caution">
    <text evidence="4">The sequence shown here is derived from an EMBL/GenBank/DDBJ whole genome shotgun (WGS) entry which is preliminary data.</text>
</comment>
<dbReference type="InterPro" id="IPR002068">
    <property type="entry name" value="A-crystallin/Hsp20_dom"/>
</dbReference>
<dbReference type="SUPFAM" id="SSF49764">
    <property type="entry name" value="HSP20-like chaperones"/>
    <property type="match status" value="1"/>
</dbReference>
<organism evidence="4 5">
    <name type="scientific">Limosilactobacillus pontis DSM 8475</name>
    <dbReference type="NCBI Taxonomy" id="1423794"/>
    <lineage>
        <taxon>Bacteria</taxon>
        <taxon>Bacillati</taxon>
        <taxon>Bacillota</taxon>
        <taxon>Bacilli</taxon>
        <taxon>Lactobacillales</taxon>
        <taxon>Lactobacillaceae</taxon>
        <taxon>Limosilactobacillus</taxon>
    </lineage>
</organism>
<dbReference type="AlphaFoldDB" id="A0A922PV79"/>
<name>A0A922PV79_9LACO</name>
<dbReference type="Pfam" id="PF00011">
    <property type="entry name" value="HSP20"/>
    <property type="match status" value="1"/>
</dbReference>
<dbReference type="PANTHER" id="PTHR11527">
    <property type="entry name" value="HEAT-SHOCK PROTEIN 20 FAMILY MEMBER"/>
    <property type="match status" value="1"/>
</dbReference>
<dbReference type="PROSITE" id="PS01031">
    <property type="entry name" value="SHSP"/>
    <property type="match status" value="1"/>
</dbReference>
<protein>
    <submittedName>
        <fullName evidence="4">Hsp20 alpha crystallin family protein</fullName>
    </submittedName>
</protein>
<accession>A0A922PV79</accession>
<evidence type="ECO:0000256" key="1">
    <source>
        <dbReference type="PROSITE-ProRule" id="PRU00285"/>
    </source>
</evidence>
<dbReference type="Proteomes" id="UP000051085">
    <property type="component" value="Unassembled WGS sequence"/>
</dbReference>